<name>A0A0K2UIP1_LEPSM</name>
<feature type="non-terminal residue" evidence="1">
    <location>
        <position position="1"/>
    </location>
</feature>
<evidence type="ECO:0000313" key="1">
    <source>
        <dbReference type="EMBL" id="CDW38098.1"/>
    </source>
</evidence>
<protein>
    <submittedName>
        <fullName evidence="1">Uncharacterized protein</fullName>
    </submittedName>
</protein>
<organism evidence="1">
    <name type="scientific">Lepeophtheirus salmonis</name>
    <name type="common">Salmon louse</name>
    <name type="synonym">Caligus salmonis</name>
    <dbReference type="NCBI Taxonomy" id="72036"/>
    <lineage>
        <taxon>Eukaryota</taxon>
        <taxon>Metazoa</taxon>
        <taxon>Ecdysozoa</taxon>
        <taxon>Arthropoda</taxon>
        <taxon>Crustacea</taxon>
        <taxon>Multicrustacea</taxon>
        <taxon>Hexanauplia</taxon>
        <taxon>Copepoda</taxon>
        <taxon>Siphonostomatoida</taxon>
        <taxon>Caligidae</taxon>
        <taxon>Lepeophtheirus</taxon>
    </lineage>
</organism>
<dbReference type="AlphaFoldDB" id="A0A0K2UIP1"/>
<dbReference type="EMBL" id="HACA01020737">
    <property type="protein sequence ID" value="CDW38098.1"/>
    <property type="molecule type" value="Transcribed_RNA"/>
</dbReference>
<proteinExistence type="predicted"/>
<reference evidence="1" key="1">
    <citation type="submission" date="2014-05" db="EMBL/GenBank/DDBJ databases">
        <authorList>
            <person name="Chronopoulou M."/>
        </authorList>
    </citation>
    <scope>NUCLEOTIDE SEQUENCE</scope>
    <source>
        <tissue evidence="1">Whole organism</tissue>
    </source>
</reference>
<accession>A0A0K2UIP1</accession>
<sequence>TIYLRIISCSLTNQWIFPPCHRTKVGNHFSDWRIRISRDPLTNGKFSQK</sequence>